<dbReference type="InterPro" id="IPR040097">
    <property type="entry name" value="FAAL/FAAC"/>
</dbReference>
<reference evidence="8 9" key="1">
    <citation type="submission" date="2018-06" db="EMBL/GenBank/DDBJ databases">
        <title>Comparative genomics of Brasilonema spp. strains.</title>
        <authorList>
            <person name="Alvarenga D.O."/>
            <person name="Fiore M.F."/>
            <person name="Varani A.M."/>
        </authorList>
    </citation>
    <scope>NUCLEOTIDE SEQUENCE [LARGE SCALE GENOMIC DNA]</scope>
    <source>
        <strain evidence="8 9">CENA114</strain>
    </source>
</reference>
<dbReference type="InterPro" id="IPR020845">
    <property type="entry name" value="AMP-binding_CS"/>
</dbReference>
<dbReference type="GO" id="GO:0008610">
    <property type="term" value="P:lipid biosynthetic process"/>
    <property type="evidence" value="ECO:0007669"/>
    <property type="project" value="InterPro"/>
</dbReference>
<dbReference type="FunFam" id="3.40.50.12780:FF:000013">
    <property type="entry name" value="Long-chain-fatty-acid--AMP ligase FadD32"/>
    <property type="match status" value="1"/>
</dbReference>
<keyword evidence="9" id="KW-1185">Reference proteome</keyword>
<dbReference type="PANTHER" id="PTHR45527:SF14">
    <property type="entry name" value="PLIPASTATIN SYNTHASE SUBUNIT B"/>
    <property type="match status" value="1"/>
</dbReference>
<evidence type="ECO:0000256" key="6">
    <source>
        <dbReference type="ARBA" id="ARBA00023098"/>
    </source>
</evidence>
<dbReference type="RefSeq" id="WP_171976993.1">
    <property type="nucleotide sequence ID" value="NZ_CAWOXK010000001.1"/>
</dbReference>
<dbReference type="Pfam" id="PF23024">
    <property type="entry name" value="AMP-dom_DIP2-like"/>
    <property type="match status" value="1"/>
</dbReference>
<dbReference type="CDD" id="cd17646">
    <property type="entry name" value="A_NRPS_AB3403-like"/>
    <property type="match status" value="1"/>
</dbReference>
<dbReference type="InterPro" id="IPR045851">
    <property type="entry name" value="AMP-bd_C_sf"/>
</dbReference>
<feature type="domain" description="Carrier" evidence="7">
    <location>
        <begin position="1721"/>
        <end position="1795"/>
    </location>
</feature>
<dbReference type="FunFam" id="3.30.300.30:FF:000010">
    <property type="entry name" value="Enterobactin synthetase component F"/>
    <property type="match status" value="1"/>
</dbReference>
<dbReference type="Gene3D" id="3.30.559.30">
    <property type="entry name" value="Nonribosomal peptide synthetase, condensation domain"/>
    <property type="match status" value="2"/>
</dbReference>
<name>A0A856MM27_9CYAN</name>
<dbReference type="Gene3D" id="3.30.300.30">
    <property type="match status" value="3"/>
</dbReference>
<evidence type="ECO:0000313" key="8">
    <source>
        <dbReference type="EMBL" id="QDL09986.1"/>
    </source>
</evidence>
<dbReference type="SUPFAM" id="SSF47336">
    <property type="entry name" value="ACP-like"/>
    <property type="match status" value="3"/>
</dbReference>
<sequence>MGKNLFELPAKFSTLVELLQSRALQQPEQKAYSFVIDSEVEGPCLTYGELDYQARIIAALLQSYGVVGGERALLLYPPGLEFIAAFFGCLYAGVVAVPAYPPRANQSLSRLQAVVADARSAIALTTTTVLSNIEQQFAQYPNLQTLRLLATDNMIASDLVHAWQEPSVNSNTLAFLQYTSGSTGTPKGVMVSHGNLLHNSEYIKTAFELTSESVSVSWLPSFHDMGLLDGVIQPLYTGFLGVLMPPASFVQQPIRWLKAISHYQATHCGGPNFGYDLCVSKTTPQQRETLDLSSWSSAYNGAEPVRKETLEQFASTFKPYGFRSNFFYPCYGMAETTLMVSGGLVKDEPIYCAIDAEALKQNRVVSSQVDNQRVRHIVGCGRSWLDTKIAIVDPQSLKQCTSEQIGEIWVSGASVAQGYWNRQEQTEQTFQAYFANTGEGPFLRTGDLGFLKDGELFVTGRLKDLIIIRGRNYYPQDIELTVAQSHPALQQGGSAAFAIDVGGEERLVIAQEVKRSFLRNLATEEVIATIRQAVTEEHELQVYALLLLKPGSIPKTSSGKVQRHACRTSFLAGSLESVASSILEESHTTVSTASLTYSAVLALEPQERQLQLTCYLQQQVAQVLKIIPSLVNPQQPLNTLGLDSLMAIELQHTIETNLGVVLPMTSFLGSSSINQLATAVLAQLTNVASAPKSDPASAKETITEYPLSYGQQALYFLHQLAPESPAYNIANAVRICGELDIAALHRAFQTLVERHSSLCTTFRNADGQPMQQVHKHVEVWFQQEDAATWDEEFLSYRLLKEAYRPFNLEQSPLMRVSLFTRSPQEHILLLVVHHIVADFWSLTVLVDELGTLYQAQKNNTPVTLPPLLWQYTDYVREQAKMLASPEGERLWRYWQKQLAGELPVLNLPTDRPRPAIQTYRGASLGCKLSAELTQKLQDFSRKRGVTLYMTMLAAFQVLLYRETGQEDLLVGSPTTGRSRTDVAGLVGYFVNPVVLRANLSGNPTFDEFLAQVRSCVLDAFDHQDYPFARLIEQLQPVRDPSRSPLFQVMFVLQKAHLLNESGLTAFALGETGARIKLGELELESLALEQRIAQFDLTLMMALVDETLSASWQYNTDLFDAATIARIAGHFQTLLEGIVADSQQHICFLPLLTELEQQQLLVEWNATQVNYAHATCLHQQFEAQVQQTPDAVAVVFEQEQLTYTELNQRANQLAHHLQTLGVEPEVLVGIYLERSPEMVVSILATLKAGGAYVPLDPSYPQERLAFMLKDAQVSVLLTQEKFFTALPEHRAKVVLVDKNNEARASDSVDNPVSQVTTDNLAYVIYTSGSTGKPKGVMNTHGGICNRLSWMQETYQLTTVDRVLQKTPFSFDVSIWEFFWPLTTGAVSVVARPGGHQDSAYLVEIIKEQQITTLHFVPSMLQVFLEEPGVETCYCLRQVMCSGEALPFKLQEQFFARLDADLHNLYGPTEAAIDVTFWACERENPKYTVPIGRPIANTQIYLLDNHLQPVPVGVPGELHIGGVGLARGYLHQPELTALKFIPNPFSDKLGTRLYKTGDLARYLPDGNIEYLGRLDDQVKLRGFRIELGEIEAVLSQHPALREVVVLMREIERREQHRDFTPLVDVENSSTITGLRRLLKGELAASRADSRNQQLVAYCVTRHQPAPTTTELRRFLLEQFPDYMVPAAFVLLDALPLTANGKVDRRMLPAPGKARPELEKAFVAPRTPQEQTLAEVWAEVLDIEQVGIHDNFFELGGDSIRSIQVLAKATAKGLSFSLAQIFQHQTIESLAQEITFVEPSGLVTQKTEPFSLISHAERHLLPQGVEDAYPLARVQAGVIFHTQSMPEEPMYHDIFLYNLQVRLDNELFQKAVQQVVERHPILRTSFDLTNFSEPLQLVHQQVTAPFQVEDLRDLSPEQQQQALSTWIKAEKRQNFDWSCPPFIRFFIHRLTNQSFYLTFSCHTSILDGWSKACLLTELLHHYDTLLNNKGEVIEPPLTIAYRDFVALERSTLRSPDSQNFWMQKLADCVTTKLARWVVTHRTTDKPKIGFLDVPISPELSEKLQKLARLAEVPLKNILLAAHLRVMSLLSGESDVLTGLESNGRLEEADSEKTLGIHLNTVPFRLQLTGGTWLELVQQVFVAERELLPFRRYPYADLHQLVGRQALQPLVETVFNYTHFHVYQSLQTFQDLEILGARGFGETHFTLRSEFNLNHASDCIQLDLECDLTQISHAQLETIGSYFIETLTAMSVQPFARYESQCLLGDRQRQMLLVEWNHTANKYPQECCIHQHFEAMAAQNPNAIAIVFEGEQLSYQQLNHRANALAHYLQRLGVVPDVPVALCVERSLEMIVGILGILKAGGAYVPIDPTYPRENLAFMLQDAQVPVLLTQARLVADLPAHTAQTVCLDSDWHIIAPESPENPSITSTLENLAYIIYTSGSTGQPKGVLVTQQNLVHSTRARIAYYPEPVTSFLLIPSFAFDSSVGCIFWTLCQGGKLVLLREGSQRDIWQLTKLIAQHQVSHWLSVPSLYSTLLVTIDPDLLVWLHSVIVAGESCSTELVERHRLSLPHTSLFNEYGPTEATVWSSVYNCQNHDLNNPVPIGRPIANTQIYLLDSHLQPVPIGVPGELHIGGFGLARGYLNQPELTAQKFIADPFSEEPNARLYKTGDLARYLLDGNIEFLGRIDNQVKLRGYRIELTAIEALLLQHPVVVEAVVILREEESGSKRLVAYVVPKQKTAPATNELRSFLRQKLPEYMIPSAFVVLEQLPLTPSGKVDRRHLPAPEQVQSQLEMSMEEKSTAEQTYVAARTPVEEALATIWSQVLGIKPLGIHDNFLELGGDSIQSIQVVAKAYEAGLKFSINQLFEHLTIAELAMVVETISVSQEQERYAFGDKRSLTPASPITHFSSTDTPSFTPSDFPEAELTQEELNKLFMNNTEIPRYGS</sequence>
<dbReference type="InterPro" id="IPR006162">
    <property type="entry name" value="Ppantetheine_attach_site"/>
</dbReference>
<dbReference type="SMART" id="SM00823">
    <property type="entry name" value="PKS_PP"/>
    <property type="match status" value="3"/>
</dbReference>
<evidence type="ECO:0000256" key="5">
    <source>
        <dbReference type="ARBA" id="ARBA00022832"/>
    </source>
</evidence>
<dbReference type="Pfam" id="PF13193">
    <property type="entry name" value="AMP-binding_C"/>
    <property type="match status" value="2"/>
</dbReference>
<dbReference type="InterPro" id="IPR020806">
    <property type="entry name" value="PKS_PP-bd"/>
</dbReference>
<evidence type="ECO:0000256" key="2">
    <source>
        <dbReference type="ARBA" id="ARBA00006432"/>
    </source>
</evidence>
<dbReference type="GO" id="GO:0006631">
    <property type="term" value="P:fatty acid metabolic process"/>
    <property type="evidence" value="ECO:0007669"/>
    <property type="project" value="UniProtKB-KW"/>
</dbReference>
<dbReference type="Pfam" id="PF00501">
    <property type="entry name" value="AMP-binding"/>
    <property type="match status" value="3"/>
</dbReference>
<dbReference type="InterPro" id="IPR036736">
    <property type="entry name" value="ACP-like_sf"/>
</dbReference>
<dbReference type="CDD" id="cd19531">
    <property type="entry name" value="LCL_NRPS-like"/>
    <property type="match status" value="1"/>
</dbReference>
<evidence type="ECO:0000259" key="7">
    <source>
        <dbReference type="PROSITE" id="PS50075"/>
    </source>
</evidence>
<dbReference type="FunFam" id="3.40.50.980:FF:000002">
    <property type="entry name" value="Enterobactin synthetase component F"/>
    <property type="match status" value="1"/>
</dbReference>
<dbReference type="InterPro" id="IPR001242">
    <property type="entry name" value="Condensation_dom"/>
</dbReference>
<dbReference type="Pfam" id="PF00668">
    <property type="entry name" value="Condensation"/>
    <property type="match status" value="2"/>
</dbReference>
<dbReference type="Pfam" id="PF00550">
    <property type="entry name" value="PP-binding"/>
    <property type="match status" value="3"/>
</dbReference>
<dbReference type="InterPro" id="IPR023213">
    <property type="entry name" value="CAT-like_dom_sf"/>
</dbReference>
<dbReference type="Gene3D" id="3.40.50.980">
    <property type="match status" value="4"/>
</dbReference>
<evidence type="ECO:0000256" key="3">
    <source>
        <dbReference type="ARBA" id="ARBA00022450"/>
    </source>
</evidence>
<dbReference type="FunFam" id="1.10.1200.10:FF:000005">
    <property type="entry name" value="Nonribosomal peptide synthetase 1"/>
    <property type="match status" value="2"/>
</dbReference>
<feature type="domain" description="Carrier" evidence="7">
    <location>
        <begin position="607"/>
        <end position="684"/>
    </location>
</feature>
<dbReference type="Proteomes" id="UP000503129">
    <property type="component" value="Chromosome"/>
</dbReference>
<evidence type="ECO:0000256" key="1">
    <source>
        <dbReference type="ARBA" id="ARBA00001957"/>
    </source>
</evidence>
<gene>
    <name evidence="8" type="ORF">DP114_20705</name>
</gene>
<keyword evidence="6" id="KW-0443">Lipid metabolism</keyword>
<protein>
    <submittedName>
        <fullName evidence="8">Non-ribosomal peptide synthetase</fullName>
    </submittedName>
</protein>
<dbReference type="GO" id="GO:0031177">
    <property type="term" value="F:phosphopantetheine binding"/>
    <property type="evidence" value="ECO:0007669"/>
    <property type="project" value="InterPro"/>
</dbReference>
<dbReference type="KEGG" id="bsen:DP114_20705"/>
<feature type="domain" description="Carrier" evidence="7">
    <location>
        <begin position="2803"/>
        <end position="2877"/>
    </location>
</feature>
<dbReference type="NCBIfam" id="TIGR01733">
    <property type="entry name" value="AA-adenyl-dom"/>
    <property type="match status" value="2"/>
</dbReference>
<dbReference type="Gene3D" id="3.30.559.10">
    <property type="entry name" value="Chloramphenicol acetyltransferase-like domain"/>
    <property type="match status" value="2"/>
</dbReference>
<dbReference type="InterPro" id="IPR042099">
    <property type="entry name" value="ANL_N_sf"/>
</dbReference>
<dbReference type="PROSITE" id="PS00455">
    <property type="entry name" value="AMP_BINDING"/>
    <property type="match status" value="3"/>
</dbReference>
<dbReference type="FunFam" id="3.30.300.30:FF:000015">
    <property type="entry name" value="Nonribosomal peptide synthase SidD"/>
    <property type="match status" value="1"/>
</dbReference>
<dbReference type="CDD" id="cd05930">
    <property type="entry name" value="A_NRPS"/>
    <property type="match status" value="1"/>
</dbReference>
<dbReference type="InterPro" id="IPR025110">
    <property type="entry name" value="AMP-bd_C"/>
</dbReference>
<keyword evidence="3" id="KW-0596">Phosphopantetheine</keyword>
<accession>A0A856MM27</accession>
<dbReference type="NCBIfam" id="NF003417">
    <property type="entry name" value="PRK04813.1"/>
    <property type="match status" value="4"/>
</dbReference>
<dbReference type="InterPro" id="IPR000873">
    <property type="entry name" value="AMP-dep_synth/lig_dom"/>
</dbReference>
<evidence type="ECO:0000256" key="4">
    <source>
        <dbReference type="ARBA" id="ARBA00022553"/>
    </source>
</evidence>
<dbReference type="Gene3D" id="1.10.1200.10">
    <property type="entry name" value="ACP-like"/>
    <property type="match status" value="3"/>
</dbReference>
<dbReference type="GO" id="GO:0003824">
    <property type="term" value="F:catalytic activity"/>
    <property type="evidence" value="ECO:0007669"/>
    <property type="project" value="InterPro"/>
</dbReference>
<dbReference type="GO" id="GO:0043041">
    <property type="term" value="P:amino acid activation for nonribosomal peptide biosynthetic process"/>
    <property type="evidence" value="ECO:0007669"/>
    <property type="project" value="TreeGrafter"/>
</dbReference>
<proteinExistence type="inferred from homology"/>
<dbReference type="InterPro" id="IPR010071">
    <property type="entry name" value="AA_adenyl_dom"/>
</dbReference>
<dbReference type="GO" id="GO:0005737">
    <property type="term" value="C:cytoplasm"/>
    <property type="evidence" value="ECO:0007669"/>
    <property type="project" value="TreeGrafter"/>
</dbReference>
<dbReference type="Gene3D" id="2.30.38.10">
    <property type="entry name" value="Luciferase, Domain 3"/>
    <property type="match status" value="2"/>
</dbReference>
<dbReference type="CDD" id="cd05931">
    <property type="entry name" value="FAAL"/>
    <property type="match status" value="1"/>
</dbReference>
<evidence type="ECO:0000313" key="9">
    <source>
        <dbReference type="Proteomes" id="UP000503129"/>
    </source>
</evidence>
<dbReference type="EMBL" id="CP030118">
    <property type="protein sequence ID" value="QDL09986.1"/>
    <property type="molecule type" value="Genomic_DNA"/>
</dbReference>
<organism evidence="8 9">
    <name type="scientific">Brasilonema sennae CENA114</name>
    <dbReference type="NCBI Taxonomy" id="415709"/>
    <lineage>
        <taxon>Bacteria</taxon>
        <taxon>Bacillati</taxon>
        <taxon>Cyanobacteriota</taxon>
        <taxon>Cyanophyceae</taxon>
        <taxon>Nostocales</taxon>
        <taxon>Scytonemataceae</taxon>
        <taxon>Brasilonema</taxon>
        <taxon>Bromeliae group (in: Brasilonema)</taxon>
    </lineage>
</organism>
<dbReference type="PROSITE" id="PS00012">
    <property type="entry name" value="PHOSPHOPANTETHEINE"/>
    <property type="match status" value="2"/>
</dbReference>
<dbReference type="FunFam" id="3.40.50.12780:FF:000012">
    <property type="entry name" value="Non-ribosomal peptide synthetase"/>
    <property type="match status" value="2"/>
</dbReference>
<dbReference type="GO" id="GO:0044550">
    <property type="term" value="P:secondary metabolite biosynthetic process"/>
    <property type="evidence" value="ECO:0007669"/>
    <property type="project" value="UniProtKB-ARBA"/>
</dbReference>
<dbReference type="PROSITE" id="PS50075">
    <property type="entry name" value="CARRIER"/>
    <property type="match status" value="3"/>
</dbReference>
<dbReference type="FunFam" id="3.40.50.980:FF:000001">
    <property type="entry name" value="Non-ribosomal peptide synthetase"/>
    <property type="match status" value="2"/>
</dbReference>
<comment type="cofactor">
    <cofactor evidence="1">
        <name>pantetheine 4'-phosphate</name>
        <dbReference type="ChEBI" id="CHEBI:47942"/>
    </cofactor>
</comment>
<dbReference type="FunFam" id="2.30.38.10:FF:000001">
    <property type="entry name" value="Non-ribosomal peptide synthetase PvdI"/>
    <property type="match status" value="2"/>
</dbReference>
<dbReference type="SUPFAM" id="SSF52777">
    <property type="entry name" value="CoA-dependent acyltransferases"/>
    <property type="match status" value="4"/>
</dbReference>
<comment type="similarity">
    <text evidence="2">Belongs to the ATP-dependent AMP-binding enzyme family.</text>
</comment>
<dbReference type="PANTHER" id="PTHR45527">
    <property type="entry name" value="NONRIBOSOMAL PEPTIDE SYNTHETASE"/>
    <property type="match status" value="1"/>
</dbReference>
<dbReference type="SUPFAM" id="SSF56801">
    <property type="entry name" value="Acetyl-CoA synthetase-like"/>
    <property type="match status" value="3"/>
</dbReference>
<dbReference type="GO" id="GO:0071766">
    <property type="term" value="P:Actinobacterium-type cell wall biogenesis"/>
    <property type="evidence" value="ECO:0007669"/>
    <property type="project" value="UniProtKB-ARBA"/>
</dbReference>
<dbReference type="Gene3D" id="3.40.50.12780">
    <property type="entry name" value="N-terminal domain of ligase-like"/>
    <property type="match status" value="1"/>
</dbReference>
<keyword evidence="5" id="KW-0276">Fatty acid metabolism</keyword>
<dbReference type="InterPro" id="IPR009081">
    <property type="entry name" value="PP-bd_ACP"/>
</dbReference>
<keyword evidence="4" id="KW-0597">Phosphoprotein</keyword>